<keyword evidence="2" id="KW-0812">Transmembrane</keyword>
<feature type="transmembrane region" description="Helical" evidence="2">
    <location>
        <begin position="305"/>
        <end position="325"/>
    </location>
</feature>
<feature type="transmembrane region" description="Helical" evidence="2">
    <location>
        <begin position="372"/>
        <end position="394"/>
    </location>
</feature>
<reference evidence="3 4" key="1">
    <citation type="submission" date="2019-03" db="EMBL/GenBank/DDBJ databases">
        <title>Genomics of glacier-inhabiting Cryobacterium strains.</title>
        <authorList>
            <person name="Liu Q."/>
            <person name="Xin Y.-H."/>
        </authorList>
    </citation>
    <scope>NUCLEOTIDE SEQUENCE [LARGE SCALE GENOMIC DNA]</scope>
    <source>
        <strain evidence="3 4">Sr47</strain>
    </source>
</reference>
<feature type="transmembrane region" description="Helical" evidence="2">
    <location>
        <begin position="121"/>
        <end position="139"/>
    </location>
</feature>
<feature type="transmembrane region" description="Helical" evidence="2">
    <location>
        <begin position="145"/>
        <end position="164"/>
    </location>
</feature>
<evidence type="ECO:0000256" key="2">
    <source>
        <dbReference type="SAM" id="Phobius"/>
    </source>
</evidence>
<gene>
    <name evidence="3" type="ORF">E3O23_14895</name>
</gene>
<protein>
    <submittedName>
        <fullName evidence="3">Low temperature requirement protein A</fullName>
    </submittedName>
</protein>
<dbReference type="Pfam" id="PF06772">
    <property type="entry name" value="LtrA"/>
    <property type="match status" value="1"/>
</dbReference>
<feature type="transmembrane region" description="Helical" evidence="2">
    <location>
        <begin position="237"/>
        <end position="257"/>
    </location>
</feature>
<feature type="transmembrane region" description="Helical" evidence="2">
    <location>
        <begin position="263"/>
        <end position="284"/>
    </location>
</feature>
<feature type="compositionally biased region" description="Gly residues" evidence="1">
    <location>
        <begin position="67"/>
        <end position="83"/>
    </location>
</feature>
<organism evidence="3 4">
    <name type="scientific">Cryobacterium tagatosivorans</name>
    <dbReference type="NCBI Taxonomy" id="1259199"/>
    <lineage>
        <taxon>Bacteria</taxon>
        <taxon>Bacillati</taxon>
        <taxon>Actinomycetota</taxon>
        <taxon>Actinomycetes</taxon>
        <taxon>Micrococcales</taxon>
        <taxon>Microbacteriaceae</taxon>
        <taxon>Cryobacterium</taxon>
    </lineage>
</organism>
<feature type="transmembrane region" description="Helical" evidence="2">
    <location>
        <begin position="406"/>
        <end position="428"/>
    </location>
</feature>
<feature type="transmembrane region" description="Helical" evidence="2">
    <location>
        <begin position="176"/>
        <end position="197"/>
    </location>
</feature>
<feature type="transmembrane region" description="Helical" evidence="2">
    <location>
        <begin position="461"/>
        <end position="480"/>
    </location>
</feature>
<feature type="transmembrane region" description="Helical" evidence="2">
    <location>
        <begin position="435"/>
        <end position="455"/>
    </location>
</feature>
<dbReference type="PANTHER" id="PTHR36840:SF1">
    <property type="entry name" value="BLL5714 PROTEIN"/>
    <property type="match status" value="1"/>
</dbReference>
<keyword evidence="2" id="KW-1133">Transmembrane helix</keyword>
<keyword evidence="2" id="KW-0472">Membrane</keyword>
<feature type="region of interest" description="Disordered" evidence="1">
    <location>
        <begin position="59"/>
        <end position="94"/>
    </location>
</feature>
<dbReference type="OrthoDB" id="7698234at2"/>
<proteinExistence type="predicted"/>
<sequence length="492" mass="53316">MKSKTSWGERAMKTLSSTTGMTVFPLTRFAASLHRTRTGVKGPCLPRNRSCAPQTGRITRTTADSRGGLGGRGRGGRGGGRMGGVSSPTKTVPDTARLGFRRNLLRPADAERADRVTYIELFFDLIFILALTQLSRYLYENQSWVGALESAILVLAFWWVWIYTTWVTNWLDPVRLPVRGVIIGLALVGLVMSTSIYESFGDRGLVFAIAYVSLQLGRTAFMVLALARHDRALHRTFVRMLVWLSVAAVLWILGALLPLGFRLPLWILAIAIEYLSASLAFRVPGMGKAAVDDWDLSGPHIAERSALFVIIALGESFLVTGFAFVAQSISVAGVLGMLLAFVSGVAMWWLYFDHGERAGSRAIASAEAPGRIARLAYTYVHAVLIAGIVLVSVADKEVLEHPDAAMSLSTAVTIVGGPLLYLVGLLLFRRVVARELLVSHLTGVAALLVVFAFAFQVSPLLLGAMTTAVLVTVAAWETILRVRTGTDEPEAG</sequence>
<evidence type="ECO:0000313" key="4">
    <source>
        <dbReference type="Proteomes" id="UP000297866"/>
    </source>
</evidence>
<comment type="caution">
    <text evidence="3">The sequence shown here is derived from an EMBL/GenBank/DDBJ whole genome shotgun (WGS) entry which is preliminary data.</text>
</comment>
<feature type="transmembrane region" description="Helical" evidence="2">
    <location>
        <begin position="203"/>
        <end position="225"/>
    </location>
</feature>
<dbReference type="InterPro" id="IPR010640">
    <property type="entry name" value="Low_temperature_requirement_A"/>
</dbReference>
<dbReference type="EMBL" id="SOEZ01000072">
    <property type="protein sequence ID" value="TFB47567.1"/>
    <property type="molecule type" value="Genomic_DNA"/>
</dbReference>
<dbReference type="Proteomes" id="UP000297866">
    <property type="component" value="Unassembled WGS sequence"/>
</dbReference>
<evidence type="ECO:0000256" key="1">
    <source>
        <dbReference type="SAM" id="MobiDB-lite"/>
    </source>
</evidence>
<name>A0A4R8UDE2_9MICO</name>
<dbReference type="AlphaFoldDB" id="A0A4R8UDE2"/>
<feature type="transmembrane region" description="Helical" evidence="2">
    <location>
        <begin position="331"/>
        <end position="351"/>
    </location>
</feature>
<evidence type="ECO:0000313" key="3">
    <source>
        <dbReference type="EMBL" id="TFB47567.1"/>
    </source>
</evidence>
<dbReference type="PANTHER" id="PTHR36840">
    <property type="entry name" value="BLL5714 PROTEIN"/>
    <property type="match status" value="1"/>
</dbReference>
<accession>A0A4R8UDE2</accession>
<keyword evidence="4" id="KW-1185">Reference proteome</keyword>